<reference evidence="2 3" key="1">
    <citation type="submission" date="2024-01" db="EMBL/GenBank/DDBJ databases">
        <title>Seven novel Bacillus-like species.</title>
        <authorList>
            <person name="Liu G."/>
        </authorList>
    </citation>
    <scope>NUCLEOTIDE SEQUENCE [LARGE SCALE GENOMIC DNA]</scope>
    <source>
        <strain evidence="2 3">FJAT-53711</strain>
    </source>
</reference>
<gene>
    <name evidence="2" type="ORF">WAX78_20665</name>
</gene>
<feature type="domain" description="YdhG-like" evidence="1">
    <location>
        <begin position="25"/>
        <end position="130"/>
    </location>
</feature>
<dbReference type="SUPFAM" id="SSF159888">
    <property type="entry name" value="YdhG-like"/>
    <property type="match status" value="1"/>
</dbReference>
<dbReference type="InterPro" id="IPR014922">
    <property type="entry name" value="YdhG-like"/>
</dbReference>
<dbReference type="Gene3D" id="3.90.1150.200">
    <property type="match status" value="1"/>
</dbReference>
<name>A0ABU8G0U9_9BACI</name>
<proteinExistence type="predicted"/>
<evidence type="ECO:0000259" key="1">
    <source>
        <dbReference type="Pfam" id="PF08818"/>
    </source>
</evidence>
<keyword evidence="3" id="KW-1185">Reference proteome</keyword>
<dbReference type="RefSeq" id="WP_336483919.1">
    <property type="nucleotide sequence ID" value="NZ_JBAWSV010000008.1"/>
</dbReference>
<protein>
    <submittedName>
        <fullName evidence="2">DUF1801 domain-containing protein</fullName>
    </submittedName>
</protein>
<dbReference type="Pfam" id="PF08818">
    <property type="entry name" value="DUF1801"/>
    <property type="match status" value="1"/>
</dbReference>
<sequence>MYKLKTTETDNSVIEFIESVESPKKRENAYQLLDIFTETTGYTAKMWGPSIIGFGTYHYKYASGHEGDAPLVSFSPRKAKISLYFASGDPRREELLKNFGKYTSGKSCIYINKVADIDIHVLKVLIKQSVNFLKETYPNQ</sequence>
<accession>A0ABU8G0U9</accession>
<organism evidence="2 3">
    <name type="scientific">Bacillus yunxiaonensis</name>
    <dbReference type="NCBI Taxonomy" id="3127665"/>
    <lineage>
        <taxon>Bacteria</taxon>
        <taxon>Bacillati</taxon>
        <taxon>Bacillota</taxon>
        <taxon>Bacilli</taxon>
        <taxon>Bacillales</taxon>
        <taxon>Bacillaceae</taxon>
        <taxon>Bacillus</taxon>
    </lineage>
</organism>
<evidence type="ECO:0000313" key="2">
    <source>
        <dbReference type="EMBL" id="MEI4831844.1"/>
    </source>
</evidence>
<evidence type="ECO:0000313" key="3">
    <source>
        <dbReference type="Proteomes" id="UP001367922"/>
    </source>
</evidence>
<dbReference type="EMBL" id="JBAWSV010000008">
    <property type="protein sequence ID" value="MEI4831844.1"/>
    <property type="molecule type" value="Genomic_DNA"/>
</dbReference>
<dbReference type="Proteomes" id="UP001367922">
    <property type="component" value="Unassembled WGS sequence"/>
</dbReference>
<comment type="caution">
    <text evidence="2">The sequence shown here is derived from an EMBL/GenBank/DDBJ whole genome shotgun (WGS) entry which is preliminary data.</text>
</comment>